<dbReference type="EMBL" id="QKQP01000001">
    <property type="protein sequence ID" value="PZD81662.1"/>
    <property type="molecule type" value="Genomic_DNA"/>
</dbReference>
<evidence type="ECO:0000313" key="2">
    <source>
        <dbReference type="Proteomes" id="UP000248886"/>
    </source>
</evidence>
<comment type="caution">
    <text evidence="1">The sequence shown here is derived from an EMBL/GenBank/DDBJ whole genome shotgun (WGS) entry which is preliminary data.</text>
</comment>
<dbReference type="InterPro" id="IPR006975">
    <property type="entry name" value="NifQ"/>
</dbReference>
<dbReference type="OrthoDB" id="192277at2"/>
<dbReference type="GO" id="GO:0030151">
    <property type="term" value="F:molybdenum ion binding"/>
    <property type="evidence" value="ECO:0007669"/>
    <property type="project" value="InterPro"/>
</dbReference>
<proteinExistence type="predicted"/>
<dbReference type="RefSeq" id="WP_012536570.1">
    <property type="nucleotide sequence ID" value="NZ_AP025160.1"/>
</dbReference>
<dbReference type="Pfam" id="PF04891">
    <property type="entry name" value="NifQ"/>
    <property type="match status" value="1"/>
</dbReference>
<sequence>MKTAIYDILMSGRNPDEAFSDARFFALCISHRAMERKGNISMALGLETRQLRHLFSRYFPQIEESRSTAQCTKVYLHSAAGGTFLCQCQGKENKAPARDEETGDLVKLLLDHRAGVHQATEWVAAILAAGCLGNDHLWQDLGLTNREDLSDIIKHHFPGLYLKNTGNMKWKKFFYKQLCDQAEVRLCQAPSCAVCHDYAQCFGPEDANGWNLLAAQG</sequence>
<evidence type="ECO:0000313" key="1">
    <source>
        <dbReference type="EMBL" id="PZD81662.1"/>
    </source>
</evidence>
<dbReference type="Proteomes" id="UP000248886">
    <property type="component" value="Unassembled WGS sequence"/>
</dbReference>
<reference evidence="1 2" key="1">
    <citation type="submission" date="2018-06" db="EMBL/GenBank/DDBJ databases">
        <title>Draft sequence of Acidithiobacillus ferrooxidans CCM 4253.</title>
        <authorList>
            <person name="Moya-Beltran A."/>
            <person name="Castro M."/>
            <person name="Covarrubias P.C."/>
            <person name="Issotta F."/>
            <person name="Janiczek O."/>
            <person name="Mandl M."/>
            <person name="Kucera J."/>
            <person name="Quatrini R."/>
        </authorList>
    </citation>
    <scope>NUCLEOTIDE SEQUENCE [LARGE SCALE GENOMIC DNA]</scope>
    <source>
        <strain evidence="1 2">CCM 4253</strain>
    </source>
</reference>
<organism evidence="1 2">
    <name type="scientific">Acidithiobacillus ferrooxidans</name>
    <name type="common">Thiobacillus ferrooxidans</name>
    <dbReference type="NCBI Taxonomy" id="920"/>
    <lineage>
        <taxon>Bacteria</taxon>
        <taxon>Pseudomonadati</taxon>
        <taxon>Pseudomonadota</taxon>
        <taxon>Acidithiobacillia</taxon>
        <taxon>Acidithiobacillales</taxon>
        <taxon>Acidithiobacillaceae</taxon>
        <taxon>Acidithiobacillus</taxon>
    </lineage>
</organism>
<dbReference type="AlphaFoldDB" id="A0A2W1KGY8"/>
<protein>
    <submittedName>
        <fullName evidence="1">Nitrogen fixation protein NifQ</fullName>
    </submittedName>
</protein>
<dbReference type="GO" id="GO:0009399">
    <property type="term" value="P:nitrogen fixation"/>
    <property type="evidence" value="ECO:0007669"/>
    <property type="project" value="InterPro"/>
</dbReference>
<gene>
    <name evidence="1" type="ORF">DN052_00850</name>
</gene>
<accession>A0A2W1KGY8</accession>
<name>A0A2W1KGY8_ACIFR</name>
<dbReference type="OMA" id="DRTYEQA"/>
<dbReference type="GeneID" id="65280730"/>